<evidence type="ECO:0000313" key="1">
    <source>
        <dbReference type="EMBL" id="KAF9608041.1"/>
    </source>
</evidence>
<dbReference type="Proteomes" id="UP000631114">
    <property type="component" value="Unassembled WGS sequence"/>
</dbReference>
<reference evidence="1 2" key="1">
    <citation type="submission" date="2020-10" db="EMBL/GenBank/DDBJ databases">
        <title>The Coptis chinensis genome and diversification of protoberbering-type alkaloids.</title>
        <authorList>
            <person name="Wang B."/>
            <person name="Shu S."/>
            <person name="Song C."/>
            <person name="Liu Y."/>
        </authorList>
    </citation>
    <scope>NUCLEOTIDE SEQUENCE [LARGE SCALE GENOMIC DNA]</scope>
    <source>
        <strain evidence="1">HL-2020</strain>
        <tissue evidence="1">Leaf</tissue>
    </source>
</reference>
<dbReference type="AlphaFoldDB" id="A0A835HYI2"/>
<dbReference type="Gene3D" id="1.10.600.10">
    <property type="entry name" value="Farnesyl Diphosphate Synthase"/>
    <property type="match status" value="1"/>
</dbReference>
<dbReference type="OrthoDB" id="1936865at2759"/>
<keyword evidence="2" id="KW-1185">Reference proteome</keyword>
<accession>A0A835HYI2</accession>
<dbReference type="InterPro" id="IPR008949">
    <property type="entry name" value="Isoprenoid_synthase_dom_sf"/>
</dbReference>
<dbReference type="EMBL" id="JADFTS010000004">
    <property type="protein sequence ID" value="KAF9608041.1"/>
    <property type="molecule type" value="Genomic_DNA"/>
</dbReference>
<gene>
    <name evidence="1" type="ORF">IFM89_005191</name>
</gene>
<name>A0A835HYI2_9MAGN</name>
<dbReference type="SUPFAM" id="SSF48576">
    <property type="entry name" value="Terpenoid synthases"/>
    <property type="match status" value="1"/>
</dbReference>
<evidence type="ECO:0000313" key="2">
    <source>
        <dbReference type="Proteomes" id="UP000631114"/>
    </source>
</evidence>
<protein>
    <submittedName>
        <fullName evidence="1">Uncharacterized protein</fullName>
    </submittedName>
</protein>
<comment type="caution">
    <text evidence="1">The sequence shown here is derived from an EMBL/GenBank/DDBJ whole genome shotgun (WGS) entry which is preliminary data.</text>
</comment>
<proteinExistence type="predicted"/>
<sequence>MQEEGVSKEIAREHIKYLIDETWKKMNKARVAHHPFFEPFITAAPNLGRQAQCMYQYGDGHGIPDQETKDHLSLLLIEPIPLKKK</sequence>
<organism evidence="1 2">
    <name type="scientific">Coptis chinensis</name>
    <dbReference type="NCBI Taxonomy" id="261450"/>
    <lineage>
        <taxon>Eukaryota</taxon>
        <taxon>Viridiplantae</taxon>
        <taxon>Streptophyta</taxon>
        <taxon>Embryophyta</taxon>
        <taxon>Tracheophyta</taxon>
        <taxon>Spermatophyta</taxon>
        <taxon>Magnoliopsida</taxon>
        <taxon>Ranunculales</taxon>
        <taxon>Ranunculaceae</taxon>
        <taxon>Coptidoideae</taxon>
        <taxon>Coptis</taxon>
    </lineage>
</organism>